<organism evidence="3 4">
    <name type="scientific">Kaistia geumhonensis</name>
    <dbReference type="NCBI Taxonomy" id="410839"/>
    <lineage>
        <taxon>Bacteria</taxon>
        <taxon>Pseudomonadati</taxon>
        <taxon>Pseudomonadota</taxon>
        <taxon>Alphaproteobacteria</taxon>
        <taxon>Hyphomicrobiales</taxon>
        <taxon>Kaistiaceae</taxon>
        <taxon>Kaistia</taxon>
    </lineage>
</organism>
<dbReference type="EMBL" id="JAUSWJ010000001">
    <property type="protein sequence ID" value="MDQ0518026.1"/>
    <property type="molecule type" value="Genomic_DNA"/>
</dbReference>
<proteinExistence type="predicted"/>
<keyword evidence="2" id="KW-1133">Transmembrane helix</keyword>
<evidence type="ECO:0000313" key="3">
    <source>
        <dbReference type="EMBL" id="MDQ0518026.1"/>
    </source>
</evidence>
<evidence type="ECO:0000313" key="4">
    <source>
        <dbReference type="Proteomes" id="UP001223743"/>
    </source>
</evidence>
<protein>
    <submittedName>
        <fullName evidence="3">Uncharacterized protein</fullName>
    </submittedName>
</protein>
<keyword evidence="2" id="KW-0812">Transmembrane</keyword>
<comment type="caution">
    <text evidence="3">The sequence shown here is derived from an EMBL/GenBank/DDBJ whole genome shotgun (WGS) entry which is preliminary data.</text>
</comment>
<evidence type="ECO:0000256" key="2">
    <source>
        <dbReference type="SAM" id="Phobius"/>
    </source>
</evidence>
<feature type="region of interest" description="Disordered" evidence="1">
    <location>
        <begin position="1"/>
        <end position="25"/>
    </location>
</feature>
<gene>
    <name evidence="3" type="ORF">QO015_003639</name>
</gene>
<reference evidence="3 4" key="1">
    <citation type="submission" date="2023-07" db="EMBL/GenBank/DDBJ databases">
        <title>Genomic Encyclopedia of Type Strains, Phase IV (KMG-IV): sequencing the most valuable type-strain genomes for metagenomic binning, comparative biology and taxonomic classification.</title>
        <authorList>
            <person name="Goeker M."/>
        </authorList>
    </citation>
    <scope>NUCLEOTIDE SEQUENCE [LARGE SCALE GENOMIC DNA]</scope>
    <source>
        <strain evidence="3 4">B1-1</strain>
    </source>
</reference>
<evidence type="ECO:0000256" key="1">
    <source>
        <dbReference type="SAM" id="MobiDB-lite"/>
    </source>
</evidence>
<dbReference type="Proteomes" id="UP001223743">
    <property type="component" value="Unassembled WGS sequence"/>
</dbReference>
<sequence>MLRASSRHVSMPRRPLDDDDDADEVPLDPAVERIRQRLKRLIVISSATLLVGLGAVLVAVIYKIGRAEDKAVLATQSGEAVITGALPAGATLLATALDGRLMALTFSEAGSLRVVVVDLSTGAVVRRARLSEAPPVSAQ</sequence>
<name>A0ABU0MAQ3_9HYPH</name>
<accession>A0ABU0MAQ3</accession>
<keyword evidence="4" id="KW-1185">Reference proteome</keyword>
<feature type="transmembrane region" description="Helical" evidence="2">
    <location>
        <begin position="41"/>
        <end position="62"/>
    </location>
</feature>
<dbReference type="RefSeq" id="WP_266283434.1">
    <property type="nucleotide sequence ID" value="NZ_JAPKNF010000003.1"/>
</dbReference>
<keyword evidence="2" id="KW-0472">Membrane</keyword>